<keyword evidence="3" id="KW-1185">Reference proteome</keyword>
<feature type="domain" description="Bacteriophage T5 Orf172 DNA-binding" evidence="1">
    <location>
        <begin position="251"/>
        <end position="336"/>
    </location>
</feature>
<dbReference type="PANTHER" id="PTHR28094">
    <property type="entry name" value="MEIOTICALLY UP-REGULATED GENE 113 PROTEIN"/>
    <property type="match status" value="1"/>
</dbReference>
<accession>A0AAD9EQ83</accession>
<dbReference type="SMART" id="SM00974">
    <property type="entry name" value="T5orf172"/>
    <property type="match status" value="1"/>
</dbReference>
<protein>
    <submittedName>
        <fullName evidence="2">Chitin synthase</fullName>
    </submittedName>
</protein>
<name>A0AAD9EQ83_9PEZI</name>
<reference evidence="2" key="1">
    <citation type="submission" date="2023-01" db="EMBL/GenBank/DDBJ databases">
        <title>Colletotrichum chrysophilum M932 genome sequence.</title>
        <authorList>
            <person name="Baroncelli R."/>
        </authorList>
    </citation>
    <scope>NUCLEOTIDE SEQUENCE</scope>
    <source>
        <strain evidence="2">M932</strain>
    </source>
</reference>
<dbReference type="AlphaFoldDB" id="A0AAD9EQ83"/>
<dbReference type="InterPro" id="IPR018306">
    <property type="entry name" value="Phage_T5_Orf172_DNA-bd"/>
</dbReference>
<evidence type="ECO:0000313" key="2">
    <source>
        <dbReference type="EMBL" id="KAK1852646.1"/>
    </source>
</evidence>
<dbReference type="PANTHER" id="PTHR28094:SF1">
    <property type="entry name" value="MEIOTICALLY UP-REGULATED GENE 113 PROTEIN"/>
    <property type="match status" value="1"/>
</dbReference>
<dbReference type="Proteomes" id="UP001243330">
    <property type="component" value="Unassembled WGS sequence"/>
</dbReference>
<evidence type="ECO:0000313" key="3">
    <source>
        <dbReference type="Proteomes" id="UP001243330"/>
    </source>
</evidence>
<dbReference type="InterPro" id="IPR053006">
    <property type="entry name" value="Meiosis_regulatory"/>
</dbReference>
<dbReference type="EMBL" id="JAQOWY010000070">
    <property type="protein sequence ID" value="KAK1852646.1"/>
    <property type="molecule type" value="Genomic_DNA"/>
</dbReference>
<evidence type="ECO:0000259" key="1">
    <source>
        <dbReference type="SMART" id="SM00974"/>
    </source>
</evidence>
<organism evidence="2 3">
    <name type="scientific">Colletotrichum chrysophilum</name>
    <dbReference type="NCBI Taxonomy" id="1836956"/>
    <lineage>
        <taxon>Eukaryota</taxon>
        <taxon>Fungi</taxon>
        <taxon>Dikarya</taxon>
        <taxon>Ascomycota</taxon>
        <taxon>Pezizomycotina</taxon>
        <taxon>Sordariomycetes</taxon>
        <taxon>Hypocreomycetidae</taxon>
        <taxon>Glomerellales</taxon>
        <taxon>Glomerellaceae</taxon>
        <taxon>Colletotrichum</taxon>
        <taxon>Colletotrichum gloeosporioides species complex</taxon>
    </lineage>
</organism>
<comment type="caution">
    <text evidence="2">The sequence shown here is derived from an EMBL/GenBank/DDBJ whole genome shotgun (WGS) entry which is preliminary data.</text>
</comment>
<dbReference type="Pfam" id="PF10544">
    <property type="entry name" value="T5orf172"/>
    <property type="match status" value="1"/>
</dbReference>
<proteinExistence type="predicted"/>
<sequence length="379" mass="43591">MEALIQTSWVRNTNELYRCLDTQFNACTTCRGYSKNKPTCGNPISKVSRSQITSVLLNIVESGSITCAINHLETLASLVLCRRYHQNQIAEKVTQWRSRLVSFLTHGAAVTQEADTRNHPKSTKASTQLSGTRVNIFKTPAAVQPSTFSHAEAKPGMSLMNTVVKEEQHEQHVKTEDVPLALDPLEDTVKCNDTIHTFEPYYQPKHLSMINKDIANKLNTPFMKREKEGFAKGEGYIYGYQLPQDHKTTSLKACQVVKIGYTNDYKRRMKEWQEQCHYEPQLVFAYKVTHHVKMEKIIHLLLRNYQRKEKCPGCPAQHHEFFEVDASTAEAVVRMWAVWARLRPFDDGGSLSSYWSQKIKEMNTEDPDCWEKLIFDKVK</sequence>
<gene>
    <name evidence="2" type="ORF">CCHR01_04706</name>
</gene>